<dbReference type="AlphaFoldDB" id="A0A821BYW1"/>
<dbReference type="Proteomes" id="UP000663851">
    <property type="component" value="Unassembled WGS sequence"/>
</dbReference>
<name>A0A821BYW1_9BILA</name>
<accession>A0A821BYW1</accession>
<comment type="caution">
    <text evidence="1">The sequence shown here is derived from an EMBL/GenBank/DDBJ whole genome shotgun (WGS) entry which is preliminary data.</text>
</comment>
<dbReference type="EMBL" id="CAJOBO010010462">
    <property type="protein sequence ID" value="CAF4599285.1"/>
    <property type="molecule type" value="Genomic_DNA"/>
</dbReference>
<protein>
    <submittedName>
        <fullName evidence="1">Uncharacterized protein</fullName>
    </submittedName>
</protein>
<organism evidence="1 2">
    <name type="scientific">Rotaria socialis</name>
    <dbReference type="NCBI Taxonomy" id="392032"/>
    <lineage>
        <taxon>Eukaryota</taxon>
        <taxon>Metazoa</taxon>
        <taxon>Spiralia</taxon>
        <taxon>Gnathifera</taxon>
        <taxon>Rotifera</taxon>
        <taxon>Eurotatoria</taxon>
        <taxon>Bdelloidea</taxon>
        <taxon>Philodinida</taxon>
        <taxon>Philodinidae</taxon>
        <taxon>Rotaria</taxon>
    </lineage>
</organism>
<proteinExistence type="predicted"/>
<sequence length="47" mass="5193">KNGKHQSSNLTEYALGAQLYVNIVKYLAVQFTKGGQTYSKVIACFLP</sequence>
<reference evidence="1" key="1">
    <citation type="submission" date="2021-02" db="EMBL/GenBank/DDBJ databases">
        <authorList>
            <person name="Nowell W R."/>
        </authorList>
    </citation>
    <scope>NUCLEOTIDE SEQUENCE</scope>
</reference>
<gene>
    <name evidence="1" type="ORF">HFQ381_LOCUS33442</name>
</gene>
<evidence type="ECO:0000313" key="1">
    <source>
        <dbReference type="EMBL" id="CAF4599285.1"/>
    </source>
</evidence>
<feature type="non-terminal residue" evidence="1">
    <location>
        <position position="1"/>
    </location>
</feature>
<evidence type="ECO:0000313" key="2">
    <source>
        <dbReference type="Proteomes" id="UP000663851"/>
    </source>
</evidence>